<dbReference type="InterPro" id="IPR039275">
    <property type="entry name" value="PDZD8"/>
</dbReference>
<proteinExistence type="predicted"/>
<reference evidence="2 3" key="1">
    <citation type="submission" date="2019-03" db="EMBL/GenBank/DDBJ databases">
        <title>First draft genome of Liparis tanakae, snailfish: a comprehensive survey of snailfish specific genes.</title>
        <authorList>
            <person name="Kim W."/>
            <person name="Song I."/>
            <person name="Jeong J.-H."/>
            <person name="Kim D."/>
            <person name="Kim S."/>
            <person name="Ryu S."/>
            <person name="Song J.Y."/>
            <person name="Lee S.K."/>
        </authorList>
    </citation>
    <scope>NUCLEOTIDE SEQUENCE [LARGE SCALE GENOMIC DNA]</scope>
    <source>
        <tissue evidence="2">Muscle</tissue>
    </source>
</reference>
<dbReference type="GO" id="GO:1990456">
    <property type="term" value="P:mitochondrion-endoplasmic reticulum membrane tethering"/>
    <property type="evidence" value="ECO:0007669"/>
    <property type="project" value="InterPro"/>
</dbReference>
<dbReference type="GO" id="GO:0044233">
    <property type="term" value="C:mitochondria-associated endoplasmic reticulum membrane contact site"/>
    <property type="evidence" value="ECO:0007669"/>
    <property type="project" value="InterPro"/>
</dbReference>
<accession>A0A4Z2G0H7</accession>
<dbReference type="PANTHER" id="PTHR21519">
    <property type="entry name" value="PDZ DOMAIN-CONTAINING PROTEIN 8"/>
    <property type="match status" value="1"/>
</dbReference>
<dbReference type="GO" id="GO:0051560">
    <property type="term" value="P:mitochondrial calcium ion homeostasis"/>
    <property type="evidence" value="ECO:0007669"/>
    <property type="project" value="InterPro"/>
</dbReference>
<name>A0A4Z2G0H7_9TELE</name>
<dbReference type="AlphaFoldDB" id="A0A4Z2G0H7"/>
<dbReference type="EMBL" id="SRLO01000761">
    <property type="protein sequence ID" value="TNN47017.1"/>
    <property type="molecule type" value="Genomic_DNA"/>
</dbReference>
<dbReference type="OrthoDB" id="10004596at2759"/>
<feature type="compositionally biased region" description="Basic and acidic residues" evidence="1">
    <location>
        <begin position="1"/>
        <end position="18"/>
    </location>
</feature>
<sequence>MSAGPRDLRSGTDGRSVEGRAGTAAHWRREETAASIGLSLYFSSGFGPRDDEGSRKCTLDEEPLLGAACDLDLSIQDSRLVEGRLKVTLIECSRLFILGSYDRETYVHCTLELSSHQWKEKTRTSIKRDSVVRIKGYTI</sequence>
<evidence type="ECO:0000313" key="2">
    <source>
        <dbReference type="EMBL" id="TNN47017.1"/>
    </source>
</evidence>
<evidence type="ECO:0000313" key="3">
    <source>
        <dbReference type="Proteomes" id="UP000314294"/>
    </source>
</evidence>
<protein>
    <submittedName>
        <fullName evidence="2">PDZ domain-containing protein 8</fullName>
    </submittedName>
</protein>
<organism evidence="2 3">
    <name type="scientific">Liparis tanakae</name>
    <name type="common">Tanaka's snailfish</name>
    <dbReference type="NCBI Taxonomy" id="230148"/>
    <lineage>
        <taxon>Eukaryota</taxon>
        <taxon>Metazoa</taxon>
        <taxon>Chordata</taxon>
        <taxon>Craniata</taxon>
        <taxon>Vertebrata</taxon>
        <taxon>Euteleostomi</taxon>
        <taxon>Actinopterygii</taxon>
        <taxon>Neopterygii</taxon>
        <taxon>Teleostei</taxon>
        <taxon>Neoteleostei</taxon>
        <taxon>Acanthomorphata</taxon>
        <taxon>Eupercaria</taxon>
        <taxon>Perciformes</taxon>
        <taxon>Cottioidei</taxon>
        <taxon>Cottales</taxon>
        <taxon>Liparidae</taxon>
        <taxon>Liparis</taxon>
    </lineage>
</organism>
<keyword evidence="3" id="KW-1185">Reference proteome</keyword>
<dbReference type="Proteomes" id="UP000314294">
    <property type="component" value="Unassembled WGS sequence"/>
</dbReference>
<feature type="region of interest" description="Disordered" evidence="1">
    <location>
        <begin position="1"/>
        <end position="24"/>
    </location>
</feature>
<evidence type="ECO:0000256" key="1">
    <source>
        <dbReference type="SAM" id="MobiDB-lite"/>
    </source>
</evidence>
<gene>
    <name evidence="2" type="primary">PDZD8_2</name>
    <name evidence="2" type="ORF">EYF80_042788</name>
</gene>
<dbReference type="GO" id="GO:0005739">
    <property type="term" value="C:mitochondrion"/>
    <property type="evidence" value="ECO:0007669"/>
    <property type="project" value="GOC"/>
</dbReference>
<comment type="caution">
    <text evidence="2">The sequence shown here is derived from an EMBL/GenBank/DDBJ whole genome shotgun (WGS) entry which is preliminary data.</text>
</comment>
<dbReference type="PANTHER" id="PTHR21519:SF1">
    <property type="entry name" value="PDZ DOMAIN-CONTAINING PROTEIN 8"/>
    <property type="match status" value="1"/>
</dbReference>